<name>A0AAU9TIF0_EUPED</name>
<evidence type="ECO:0000256" key="8">
    <source>
        <dbReference type="ARBA" id="ARBA00022932"/>
    </source>
</evidence>
<dbReference type="GO" id="GO:0046872">
    <property type="term" value="F:metal ion binding"/>
    <property type="evidence" value="ECO:0007669"/>
    <property type="project" value="UniProtKB-KW"/>
</dbReference>
<keyword evidence="8" id="KW-0548">Nucleotidyltransferase</keyword>
<dbReference type="PANTHER" id="PTHR42648:SF11">
    <property type="entry name" value="TRANSPOSON TY4-P GAG-POL POLYPROTEIN"/>
    <property type="match status" value="1"/>
</dbReference>
<dbReference type="InterPro" id="IPR057670">
    <property type="entry name" value="SH3_retrovirus"/>
</dbReference>
<evidence type="ECO:0000256" key="5">
    <source>
        <dbReference type="ARBA" id="ARBA00022842"/>
    </source>
</evidence>
<dbReference type="InterPro" id="IPR036397">
    <property type="entry name" value="RNaseH_sf"/>
</dbReference>
<keyword evidence="3" id="KW-0255">Endonuclease</keyword>
<dbReference type="Pfam" id="PF14223">
    <property type="entry name" value="Retrotran_gag_2"/>
    <property type="match status" value="1"/>
</dbReference>
<dbReference type="InterPro" id="IPR039537">
    <property type="entry name" value="Retrotran_Ty1/copia-like"/>
</dbReference>
<keyword evidence="8" id="KW-0808">Transferase</keyword>
<comment type="caution">
    <text evidence="11">The sequence shown here is derived from an EMBL/GenBank/DDBJ whole genome shotgun (WGS) entry which is preliminary data.</text>
</comment>
<evidence type="ECO:0000256" key="4">
    <source>
        <dbReference type="ARBA" id="ARBA00022801"/>
    </source>
</evidence>
<dbReference type="Pfam" id="PF25597">
    <property type="entry name" value="SH3_retrovirus"/>
    <property type="match status" value="1"/>
</dbReference>
<reference evidence="11" key="1">
    <citation type="submission" date="2022-03" db="EMBL/GenBank/DDBJ databases">
        <authorList>
            <person name="Tunstrom K."/>
        </authorList>
    </citation>
    <scope>NUCLEOTIDE SEQUENCE</scope>
</reference>
<dbReference type="InterPro" id="IPR012337">
    <property type="entry name" value="RNaseH-like_sf"/>
</dbReference>
<keyword evidence="2" id="KW-0479">Metal-binding</keyword>
<dbReference type="GO" id="GO:0006310">
    <property type="term" value="P:DNA recombination"/>
    <property type="evidence" value="ECO:0007669"/>
    <property type="project" value="UniProtKB-KW"/>
</dbReference>
<dbReference type="GO" id="GO:0003887">
    <property type="term" value="F:DNA-directed DNA polymerase activity"/>
    <property type="evidence" value="ECO:0007669"/>
    <property type="project" value="UniProtKB-KW"/>
</dbReference>
<dbReference type="GO" id="GO:0015074">
    <property type="term" value="P:DNA integration"/>
    <property type="evidence" value="ECO:0007669"/>
    <property type="project" value="UniProtKB-KW"/>
</dbReference>
<evidence type="ECO:0000256" key="2">
    <source>
        <dbReference type="ARBA" id="ARBA00022723"/>
    </source>
</evidence>
<dbReference type="Proteomes" id="UP001153954">
    <property type="component" value="Unassembled WGS sequence"/>
</dbReference>
<sequence>MENNNVNVLKLEGSRNWNVWKFQTMVLLRGNGWLDIVEGKCVKPANATEKLAWETNDAKAQTLLVTRMTEEVMLHVITCTSSSEMWRKLQSVYEQKTETSVHIIQQRFFQYKYEKVPYTPEQNGKVERENRTLVEAARTMLHEANLPKKLWAEAINTAVFVLNRTGKSHENGRSPFEVWTNKRFDIHQLRAFGTEVYVHIPKERRKKWDKKGEKGLMMMVYEEDVKGYRIYFTQTNKVEIKRDIVFLNKDCQNEKLQVQEGKEKQSTVSIDLEKDFVQDYNRERDVDEFNPVRLDEATEVTHTFSDVDDGSECDNGSEYLPCSDEEHLVEGISSPREERSRRVRKQTSFYKCNNVQYKCNNVQLDKSESEPITYSEAMQRSDSSKWSEAIARELQNLKDNNTWDFCNVPLNVKTAYILVSTLTVRDKDGDTATVCKKESDVRVGFLFKTTANVWA</sequence>
<dbReference type="GO" id="GO:0003964">
    <property type="term" value="F:RNA-directed DNA polymerase activity"/>
    <property type="evidence" value="ECO:0007669"/>
    <property type="project" value="UniProtKB-KW"/>
</dbReference>
<dbReference type="GO" id="GO:0003676">
    <property type="term" value="F:nucleic acid binding"/>
    <property type="evidence" value="ECO:0007669"/>
    <property type="project" value="InterPro"/>
</dbReference>
<proteinExistence type="predicted"/>
<dbReference type="PROSITE" id="PS50994">
    <property type="entry name" value="INTEGRASE"/>
    <property type="match status" value="1"/>
</dbReference>
<dbReference type="InterPro" id="IPR001584">
    <property type="entry name" value="Integrase_cat-core"/>
</dbReference>
<accession>A0AAU9TIF0</accession>
<keyword evidence="1" id="KW-0540">Nuclease</keyword>
<dbReference type="AlphaFoldDB" id="A0AAU9TIF0"/>
<keyword evidence="9" id="KW-0233">DNA recombination</keyword>
<evidence type="ECO:0000256" key="7">
    <source>
        <dbReference type="ARBA" id="ARBA00022918"/>
    </source>
</evidence>
<feature type="domain" description="Integrase catalytic" evidence="10">
    <location>
        <begin position="116"/>
        <end position="183"/>
    </location>
</feature>
<dbReference type="GO" id="GO:0016787">
    <property type="term" value="F:hydrolase activity"/>
    <property type="evidence" value="ECO:0007669"/>
    <property type="project" value="UniProtKB-KW"/>
</dbReference>
<protein>
    <recommendedName>
        <fullName evidence="10">Integrase catalytic domain-containing protein</fullName>
    </recommendedName>
</protein>
<dbReference type="GO" id="GO:0004519">
    <property type="term" value="F:endonuclease activity"/>
    <property type="evidence" value="ECO:0007669"/>
    <property type="project" value="UniProtKB-KW"/>
</dbReference>
<keyword evidence="5" id="KW-0460">Magnesium</keyword>
<evidence type="ECO:0000256" key="1">
    <source>
        <dbReference type="ARBA" id="ARBA00022722"/>
    </source>
</evidence>
<dbReference type="SUPFAM" id="SSF53098">
    <property type="entry name" value="Ribonuclease H-like"/>
    <property type="match status" value="1"/>
</dbReference>
<dbReference type="PANTHER" id="PTHR42648">
    <property type="entry name" value="TRANSPOSASE, PUTATIVE-RELATED"/>
    <property type="match status" value="1"/>
</dbReference>
<keyword evidence="8" id="KW-0239">DNA-directed DNA polymerase</keyword>
<dbReference type="EMBL" id="CAKOGL010000005">
    <property type="protein sequence ID" value="CAH2086911.1"/>
    <property type="molecule type" value="Genomic_DNA"/>
</dbReference>
<gene>
    <name evidence="11" type="ORF">EEDITHA_LOCUS3229</name>
</gene>
<evidence type="ECO:0000256" key="3">
    <source>
        <dbReference type="ARBA" id="ARBA00022759"/>
    </source>
</evidence>
<keyword evidence="12" id="KW-1185">Reference proteome</keyword>
<keyword evidence="7" id="KW-0695">RNA-directed DNA polymerase</keyword>
<keyword evidence="4" id="KW-0378">Hydrolase</keyword>
<evidence type="ECO:0000313" key="12">
    <source>
        <dbReference type="Proteomes" id="UP001153954"/>
    </source>
</evidence>
<evidence type="ECO:0000256" key="9">
    <source>
        <dbReference type="ARBA" id="ARBA00023172"/>
    </source>
</evidence>
<evidence type="ECO:0000313" key="11">
    <source>
        <dbReference type="EMBL" id="CAH2086911.1"/>
    </source>
</evidence>
<dbReference type="Gene3D" id="3.30.420.10">
    <property type="entry name" value="Ribonuclease H-like superfamily/Ribonuclease H"/>
    <property type="match status" value="1"/>
</dbReference>
<evidence type="ECO:0000256" key="6">
    <source>
        <dbReference type="ARBA" id="ARBA00022908"/>
    </source>
</evidence>
<keyword evidence="6" id="KW-0229">DNA integration</keyword>
<organism evidence="11 12">
    <name type="scientific">Euphydryas editha</name>
    <name type="common">Edith's checkerspot</name>
    <dbReference type="NCBI Taxonomy" id="104508"/>
    <lineage>
        <taxon>Eukaryota</taxon>
        <taxon>Metazoa</taxon>
        <taxon>Ecdysozoa</taxon>
        <taxon>Arthropoda</taxon>
        <taxon>Hexapoda</taxon>
        <taxon>Insecta</taxon>
        <taxon>Pterygota</taxon>
        <taxon>Neoptera</taxon>
        <taxon>Endopterygota</taxon>
        <taxon>Lepidoptera</taxon>
        <taxon>Glossata</taxon>
        <taxon>Ditrysia</taxon>
        <taxon>Papilionoidea</taxon>
        <taxon>Nymphalidae</taxon>
        <taxon>Nymphalinae</taxon>
        <taxon>Euphydryas</taxon>
    </lineage>
</organism>
<evidence type="ECO:0000259" key="10">
    <source>
        <dbReference type="PROSITE" id="PS50994"/>
    </source>
</evidence>